<dbReference type="PROSITE" id="PS50879">
    <property type="entry name" value="RNASE_H_1"/>
    <property type="match status" value="1"/>
</dbReference>
<dbReference type="PANTHER" id="PTHR47723">
    <property type="entry name" value="OS05G0353850 PROTEIN"/>
    <property type="match status" value="1"/>
</dbReference>
<feature type="domain" description="RNase H type-1" evidence="1">
    <location>
        <begin position="1"/>
        <end position="130"/>
    </location>
</feature>
<dbReference type="Pfam" id="PF13456">
    <property type="entry name" value="RVT_3"/>
    <property type="match status" value="1"/>
</dbReference>
<protein>
    <recommendedName>
        <fullName evidence="1">RNase H type-1 domain-containing protein</fullName>
    </recommendedName>
</protein>
<evidence type="ECO:0000259" key="1">
    <source>
        <dbReference type="PROSITE" id="PS50879"/>
    </source>
</evidence>
<dbReference type="AlphaFoldDB" id="A0A1S8KM48"/>
<accession>A0A1S8KM48</accession>
<dbReference type="Gene3D" id="3.30.420.10">
    <property type="entry name" value="Ribonuclease H-like superfamily/Ribonuclease H"/>
    <property type="match status" value="1"/>
</dbReference>
<dbReference type="Proteomes" id="UP000190409">
    <property type="component" value="Unassembled WGS sequence"/>
</dbReference>
<dbReference type="InterPro" id="IPR012337">
    <property type="entry name" value="RNaseH-like_sf"/>
</dbReference>
<dbReference type="InterPro" id="IPR036397">
    <property type="entry name" value="RNaseH_sf"/>
</dbReference>
<reference evidence="2 3" key="1">
    <citation type="submission" date="2017-01" db="EMBL/GenBank/DDBJ databases">
        <title>Complete Genome Sequence of Dolosigranulum pigrum isolated from a Patient with interstitial lung disease.</title>
        <authorList>
            <person name="Mukhopadhyay R."/>
            <person name="Joaquin J."/>
            <person name="Hogue R."/>
            <person name="Fitzgerald S."/>
            <person name="Jospin G."/>
            <person name="Eisen J.A."/>
            <person name="Chaturvedi V."/>
        </authorList>
    </citation>
    <scope>NUCLEOTIDE SEQUENCE [LARGE SCALE GENOMIC DNA]</scope>
    <source>
        <strain evidence="2 3">15S00348</strain>
    </source>
</reference>
<dbReference type="GO" id="GO:0003676">
    <property type="term" value="F:nucleic acid binding"/>
    <property type="evidence" value="ECO:0007669"/>
    <property type="project" value="InterPro"/>
</dbReference>
<proteinExistence type="predicted"/>
<name>A0A1S8KM48_9LACT</name>
<organism evidence="2 3">
    <name type="scientific">Dolosigranulum pigrum</name>
    <dbReference type="NCBI Taxonomy" id="29394"/>
    <lineage>
        <taxon>Bacteria</taxon>
        <taxon>Bacillati</taxon>
        <taxon>Bacillota</taxon>
        <taxon>Bacilli</taxon>
        <taxon>Lactobacillales</taxon>
        <taxon>Carnobacteriaceae</taxon>
        <taxon>Dolosigranulum</taxon>
    </lineage>
</organism>
<dbReference type="PANTHER" id="PTHR47723:SF19">
    <property type="entry name" value="POLYNUCLEOTIDYL TRANSFERASE, RIBONUCLEASE H-LIKE SUPERFAMILY PROTEIN"/>
    <property type="match status" value="1"/>
</dbReference>
<evidence type="ECO:0000313" key="3">
    <source>
        <dbReference type="Proteomes" id="UP000190409"/>
    </source>
</evidence>
<dbReference type="RefSeq" id="WP_077862318.1">
    <property type="nucleotide sequence ID" value="NZ_CP040411.1"/>
</dbReference>
<dbReference type="EMBL" id="MUYF01000003">
    <property type="protein sequence ID" value="OOL80780.1"/>
    <property type="molecule type" value="Genomic_DNA"/>
</dbReference>
<gene>
    <name evidence="2" type="ORF">BWX42_02425</name>
</gene>
<comment type="caution">
    <text evidence="2">The sequence shown here is derived from an EMBL/GenBank/DDBJ whole genome shotgun (WGS) entry which is preliminary data.</text>
</comment>
<dbReference type="InterPro" id="IPR002156">
    <property type="entry name" value="RNaseH_domain"/>
</dbReference>
<dbReference type="SUPFAM" id="SSF53098">
    <property type="entry name" value="Ribonuclease H-like"/>
    <property type="match status" value="1"/>
</dbReference>
<evidence type="ECO:0000313" key="2">
    <source>
        <dbReference type="EMBL" id="OOL80780.1"/>
    </source>
</evidence>
<dbReference type="InterPro" id="IPR053151">
    <property type="entry name" value="RNase_H-like"/>
</dbReference>
<dbReference type="GO" id="GO:0004523">
    <property type="term" value="F:RNA-DNA hybrid ribonuclease activity"/>
    <property type="evidence" value="ECO:0007669"/>
    <property type="project" value="InterPro"/>
</dbReference>
<sequence>MIRLHTDGAVNTKTGKVGIGFVVAGDSLYHQVAQPIVGHYNNHTAEFLAIQYALEWLIDHQLTDQMVFLQTDSKVAADILQKEFTKNTDYLHYLETILTLKKQFPILEFIWVPEKNNRGADNLAKQALRQ</sequence>
<dbReference type="CDD" id="cd09279">
    <property type="entry name" value="RNase_HI_like"/>
    <property type="match status" value="1"/>
</dbReference>